<keyword evidence="2" id="KW-0812">Transmembrane</keyword>
<evidence type="ECO:0000313" key="4">
    <source>
        <dbReference type="Proteomes" id="UP000230233"/>
    </source>
</evidence>
<dbReference type="Proteomes" id="UP000230233">
    <property type="component" value="Chromosome III"/>
</dbReference>
<feature type="compositionally biased region" description="Basic and acidic residues" evidence="1">
    <location>
        <begin position="102"/>
        <end position="135"/>
    </location>
</feature>
<name>A0A2G5UGV1_9PELO</name>
<keyword evidence="2" id="KW-0472">Membrane</keyword>
<feature type="transmembrane region" description="Helical" evidence="2">
    <location>
        <begin position="6"/>
        <end position="26"/>
    </location>
</feature>
<keyword evidence="2" id="KW-1133">Transmembrane helix</keyword>
<feature type="region of interest" description="Disordered" evidence="1">
    <location>
        <begin position="154"/>
        <end position="187"/>
    </location>
</feature>
<accession>A0A2G5UGV1</accession>
<evidence type="ECO:0000256" key="2">
    <source>
        <dbReference type="SAM" id="Phobius"/>
    </source>
</evidence>
<feature type="compositionally biased region" description="Basic residues" evidence="1">
    <location>
        <begin position="171"/>
        <end position="187"/>
    </location>
</feature>
<reference evidence="4" key="1">
    <citation type="submission" date="2017-10" db="EMBL/GenBank/DDBJ databases">
        <title>Rapid genome shrinkage in a self-fertile nematode reveals novel sperm competition proteins.</title>
        <authorList>
            <person name="Yin D."/>
            <person name="Schwarz E.M."/>
            <person name="Thomas C.G."/>
            <person name="Felde R.L."/>
            <person name="Korf I.F."/>
            <person name="Cutter A.D."/>
            <person name="Schartner C.M."/>
            <person name="Ralston E.J."/>
            <person name="Meyer B.J."/>
            <person name="Haag E.S."/>
        </authorList>
    </citation>
    <scope>NUCLEOTIDE SEQUENCE [LARGE SCALE GENOMIC DNA]</scope>
    <source>
        <strain evidence="4">JU1422</strain>
    </source>
</reference>
<proteinExistence type="predicted"/>
<evidence type="ECO:0000256" key="1">
    <source>
        <dbReference type="SAM" id="MobiDB-lite"/>
    </source>
</evidence>
<gene>
    <name evidence="3" type="primary">Cnig_chr_III.g10669</name>
    <name evidence="3" type="ORF">B9Z55_010669</name>
</gene>
<organism evidence="3 4">
    <name type="scientific">Caenorhabditis nigoni</name>
    <dbReference type="NCBI Taxonomy" id="1611254"/>
    <lineage>
        <taxon>Eukaryota</taxon>
        <taxon>Metazoa</taxon>
        <taxon>Ecdysozoa</taxon>
        <taxon>Nematoda</taxon>
        <taxon>Chromadorea</taxon>
        <taxon>Rhabditida</taxon>
        <taxon>Rhabditina</taxon>
        <taxon>Rhabditomorpha</taxon>
        <taxon>Rhabditoidea</taxon>
        <taxon>Rhabditidae</taxon>
        <taxon>Peloderinae</taxon>
        <taxon>Caenorhabditis</taxon>
    </lineage>
</organism>
<evidence type="ECO:0000313" key="3">
    <source>
        <dbReference type="EMBL" id="PIC38768.1"/>
    </source>
</evidence>
<feature type="compositionally biased region" description="Polar residues" evidence="1">
    <location>
        <begin position="34"/>
        <end position="53"/>
    </location>
</feature>
<protein>
    <submittedName>
        <fullName evidence="3">Uncharacterized protein</fullName>
    </submittedName>
</protein>
<dbReference type="AlphaFoldDB" id="A0A2G5UGV1"/>
<feature type="region of interest" description="Disordered" evidence="1">
    <location>
        <begin position="31"/>
        <end position="60"/>
    </location>
</feature>
<keyword evidence="4" id="KW-1185">Reference proteome</keyword>
<comment type="caution">
    <text evidence="3">The sequence shown here is derived from an EMBL/GenBank/DDBJ whole genome shotgun (WGS) entry which is preliminary data.</text>
</comment>
<feature type="region of interest" description="Disordered" evidence="1">
    <location>
        <begin position="90"/>
        <end position="140"/>
    </location>
</feature>
<dbReference type="EMBL" id="PDUG01000003">
    <property type="protein sequence ID" value="PIC38768.1"/>
    <property type="molecule type" value="Genomic_DNA"/>
</dbReference>
<dbReference type="OrthoDB" id="10349437at2759"/>
<sequence length="187" mass="21348">MPYFQAFQFLHLLNIFFFSVLVLIGCEKKKPKSAESNASKKNPLDPSNQNPAPASSHMYVDATTTKSVAYTQPSTKPLVTADNVLKTKSKNPYVKVKSLENPQKEPPPKDMAKEMERLREEASKDGSSTEKKEEDFGYENCDDMTEEQLLKMKAKEAQKKKAMKQQQPTKHQPKIVYKKATKYQIKK</sequence>